<accession>A0A521EZ11</accession>
<evidence type="ECO:0000313" key="2">
    <source>
        <dbReference type="Proteomes" id="UP000319040"/>
    </source>
</evidence>
<reference evidence="1 2" key="1">
    <citation type="submission" date="2017-05" db="EMBL/GenBank/DDBJ databases">
        <authorList>
            <person name="Varghese N."/>
            <person name="Submissions S."/>
        </authorList>
    </citation>
    <scope>NUCLEOTIDE SEQUENCE [LARGE SCALE GENOMIC DNA]</scope>
    <source>
        <strain evidence="1 2">DSM 27040</strain>
    </source>
</reference>
<dbReference type="AlphaFoldDB" id="A0A521EZ11"/>
<dbReference type="EMBL" id="FXTB01000012">
    <property type="protein sequence ID" value="SMO89252.1"/>
    <property type="molecule type" value="Genomic_DNA"/>
</dbReference>
<dbReference type="PROSITE" id="PS51257">
    <property type="entry name" value="PROKAR_LIPOPROTEIN"/>
    <property type="match status" value="1"/>
</dbReference>
<protein>
    <submittedName>
        <fullName evidence="1">Uncharacterized protein</fullName>
    </submittedName>
</protein>
<sequence>MKNIQLLLVVIIFFMSSCSENIFKEDSIQEGAVESAMLKSVFQTTGPNENILAKSLILNNWRTAVELYPMSYNDMRNTLIVEMSNRTSDPVSFIQQLSDYDLSYVSLMYRFLLGSEIKTETELAAMSVDNFRNTIIAANNNNTSYTISVLQGFDNAKNLQIAYNWWLSISCYNEIAGLNNANLNNAFFDLKDDQNRSIEVLRVVKADEPDYTYLGVYHGMIGSNHFNLYLAGSNDLQNWTYIKTLGDRAHQGDIEKWGNGYLLVNEQDVIEGANYIQVRYYTSYQNLKNNIPLSNVTLPHLFAPSAEGTPDIRQITGSTPDNSRIYLGFHFYDNNNVDLQAFGVLDNFDDFRGWKDEIANYNVTAMGFAGNIGARSSFYSGENQYVILEAQTQKYTWEGWRLLLGDGGFYTQLNLQTPKGSTSFANPGIADFGNGNFGVTSYLPTEGNQIGEIGQMLYTVNFN</sequence>
<name>A0A521EZ11_SACCC</name>
<dbReference type="OrthoDB" id="3803480at2"/>
<gene>
    <name evidence="1" type="ORF">SAMN06265379_11236</name>
</gene>
<evidence type="ECO:0000313" key="1">
    <source>
        <dbReference type="EMBL" id="SMO89252.1"/>
    </source>
</evidence>
<keyword evidence="2" id="KW-1185">Reference proteome</keyword>
<proteinExistence type="predicted"/>
<dbReference type="Proteomes" id="UP000319040">
    <property type="component" value="Unassembled WGS sequence"/>
</dbReference>
<organism evidence="1 2">
    <name type="scientific">Saccharicrinis carchari</name>
    <dbReference type="NCBI Taxonomy" id="1168039"/>
    <lineage>
        <taxon>Bacteria</taxon>
        <taxon>Pseudomonadati</taxon>
        <taxon>Bacteroidota</taxon>
        <taxon>Bacteroidia</taxon>
        <taxon>Marinilabiliales</taxon>
        <taxon>Marinilabiliaceae</taxon>
        <taxon>Saccharicrinis</taxon>
    </lineage>
</organism>
<dbReference type="RefSeq" id="WP_142534605.1">
    <property type="nucleotide sequence ID" value="NZ_FXTB01000012.1"/>
</dbReference>